<feature type="compositionally biased region" description="Polar residues" evidence="1">
    <location>
        <begin position="29"/>
        <end position="40"/>
    </location>
</feature>
<reference evidence="2" key="1">
    <citation type="submission" date="2023-07" db="EMBL/GenBank/DDBJ databases">
        <title>Chromosome-level Genome Assembly of Striped Snakehead (Channa striata).</title>
        <authorList>
            <person name="Liu H."/>
        </authorList>
    </citation>
    <scope>NUCLEOTIDE SEQUENCE</scope>
    <source>
        <strain evidence="2">Gz</strain>
        <tissue evidence="2">Muscle</tissue>
    </source>
</reference>
<accession>A0AA88S5A0</accession>
<name>A0AA88S5A0_CHASR</name>
<sequence length="68" mass="7425">MTVAVVRLRGVKRSPEDTADYSAALPSIAMSNRNPQSRTPVNMPLTGVRECGTQPEDEADDDFPMTQC</sequence>
<gene>
    <name evidence="2" type="ORF">Q5P01_019150</name>
</gene>
<comment type="caution">
    <text evidence="2">The sequence shown here is derived from an EMBL/GenBank/DDBJ whole genome shotgun (WGS) entry which is preliminary data.</text>
</comment>
<proteinExistence type="predicted"/>
<evidence type="ECO:0000256" key="1">
    <source>
        <dbReference type="SAM" id="MobiDB-lite"/>
    </source>
</evidence>
<dbReference type="AlphaFoldDB" id="A0AA88S5A0"/>
<feature type="compositionally biased region" description="Acidic residues" evidence="1">
    <location>
        <begin position="55"/>
        <end position="68"/>
    </location>
</feature>
<protein>
    <submittedName>
        <fullName evidence="2">Uncharacterized protein</fullName>
    </submittedName>
</protein>
<evidence type="ECO:0000313" key="2">
    <source>
        <dbReference type="EMBL" id="KAK2828116.1"/>
    </source>
</evidence>
<evidence type="ECO:0000313" key="3">
    <source>
        <dbReference type="Proteomes" id="UP001187415"/>
    </source>
</evidence>
<feature type="region of interest" description="Disordered" evidence="1">
    <location>
        <begin position="28"/>
        <end position="68"/>
    </location>
</feature>
<organism evidence="2 3">
    <name type="scientific">Channa striata</name>
    <name type="common">Snakehead murrel</name>
    <name type="synonym">Ophicephalus striatus</name>
    <dbReference type="NCBI Taxonomy" id="64152"/>
    <lineage>
        <taxon>Eukaryota</taxon>
        <taxon>Metazoa</taxon>
        <taxon>Chordata</taxon>
        <taxon>Craniata</taxon>
        <taxon>Vertebrata</taxon>
        <taxon>Euteleostomi</taxon>
        <taxon>Actinopterygii</taxon>
        <taxon>Neopterygii</taxon>
        <taxon>Teleostei</taxon>
        <taxon>Neoteleostei</taxon>
        <taxon>Acanthomorphata</taxon>
        <taxon>Anabantaria</taxon>
        <taxon>Anabantiformes</taxon>
        <taxon>Channoidei</taxon>
        <taxon>Channidae</taxon>
        <taxon>Channa</taxon>
    </lineage>
</organism>
<dbReference type="Proteomes" id="UP001187415">
    <property type="component" value="Unassembled WGS sequence"/>
</dbReference>
<dbReference type="EMBL" id="JAUPFM010000015">
    <property type="protein sequence ID" value="KAK2828116.1"/>
    <property type="molecule type" value="Genomic_DNA"/>
</dbReference>
<keyword evidence="3" id="KW-1185">Reference proteome</keyword>